<organism evidence="4 5">
    <name type="scientific">Corynebacterium atypicum</name>
    <dbReference type="NCBI Taxonomy" id="191610"/>
    <lineage>
        <taxon>Bacteria</taxon>
        <taxon>Bacillati</taxon>
        <taxon>Actinomycetota</taxon>
        <taxon>Actinomycetes</taxon>
        <taxon>Mycobacteriales</taxon>
        <taxon>Corynebacteriaceae</taxon>
        <taxon>Corynebacterium</taxon>
    </lineage>
</organism>
<dbReference type="Gene3D" id="1.10.10.1320">
    <property type="entry name" value="Anti-sigma factor, zinc-finger domain"/>
    <property type="match status" value="1"/>
</dbReference>
<name>A0ABM5QNK4_9CORY</name>
<evidence type="ECO:0000256" key="1">
    <source>
        <dbReference type="ARBA" id="ARBA00023015"/>
    </source>
</evidence>
<keyword evidence="1" id="KW-0805">Transcription regulation</keyword>
<dbReference type="Proteomes" id="UP000028504">
    <property type="component" value="Chromosome"/>
</dbReference>
<proteinExistence type="predicted"/>
<reference evidence="4 5" key="1">
    <citation type="submission" date="2014-07" db="EMBL/GenBank/DDBJ databases">
        <title>Complete genome sequence of Corynebacterium atypicum DSM 44849: identifiction of the mycolic acid biosynthesis genes.</title>
        <authorList>
            <person name="Tippelt A."/>
            <person name="Mollmann S."/>
            <person name="Albersmeier A."/>
            <person name="Jaenicke S."/>
            <person name="Ruckert C."/>
            <person name="Tauch A."/>
        </authorList>
    </citation>
    <scope>NUCLEOTIDE SEQUENCE [LARGE SCALE GENOMIC DNA]</scope>
    <source>
        <strain evidence="4 5">R2070</strain>
    </source>
</reference>
<evidence type="ECO:0000259" key="3">
    <source>
        <dbReference type="Pfam" id="PF13490"/>
    </source>
</evidence>
<dbReference type="Pfam" id="PF13490">
    <property type="entry name" value="zf-HC2"/>
    <property type="match status" value="1"/>
</dbReference>
<keyword evidence="2" id="KW-0804">Transcription</keyword>
<accession>A0ABM5QNK4</accession>
<gene>
    <name evidence="4" type="ORF">CATYP_06780</name>
</gene>
<feature type="domain" description="Putative zinc-finger" evidence="3">
    <location>
        <begin position="32"/>
        <end position="56"/>
    </location>
</feature>
<protein>
    <recommendedName>
        <fullName evidence="3">Putative zinc-finger domain-containing protein</fullName>
    </recommendedName>
</protein>
<dbReference type="EMBL" id="CP008944">
    <property type="protein sequence ID" value="AIG64348.1"/>
    <property type="molecule type" value="Genomic_DNA"/>
</dbReference>
<evidence type="ECO:0000313" key="4">
    <source>
        <dbReference type="EMBL" id="AIG64348.1"/>
    </source>
</evidence>
<dbReference type="InterPro" id="IPR041916">
    <property type="entry name" value="Anti_sigma_zinc_sf"/>
</dbReference>
<evidence type="ECO:0000313" key="5">
    <source>
        <dbReference type="Proteomes" id="UP000028504"/>
    </source>
</evidence>
<keyword evidence="5" id="KW-1185">Reference proteome</keyword>
<evidence type="ECO:0000256" key="2">
    <source>
        <dbReference type="ARBA" id="ARBA00023163"/>
    </source>
</evidence>
<dbReference type="InterPro" id="IPR027383">
    <property type="entry name" value="Znf_put"/>
</dbReference>
<sequence>MVFQLGQKLATARRRPRFDSVDHLGPDAVVSFVDDELTPGALHRARVHLVHCPECRREVRAQRRTADVVHESNGDSEVTIPAALLARLAGFAESGCGEGPSAADTPTPQPEGLIDRVETLIRAVRRRR</sequence>